<evidence type="ECO:0000313" key="15">
    <source>
        <dbReference type="Proteomes" id="UP000051727"/>
    </source>
</evidence>
<evidence type="ECO:0000259" key="13">
    <source>
        <dbReference type="PROSITE" id="PS50893"/>
    </source>
</evidence>
<evidence type="ECO:0000256" key="7">
    <source>
        <dbReference type="ARBA" id="ARBA00022840"/>
    </source>
</evidence>
<evidence type="ECO:0000256" key="1">
    <source>
        <dbReference type="ARBA" id="ARBA00004429"/>
    </source>
</evidence>
<dbReference type="Pfam" id="PF12704">
    <property type="entry name" value="MacB_PCD"/>
    <property type="match status" value="1"/>
</dbReference>
<evidence type="ECO:0000313" key="14">
    <source>
        <dbReference type="EMBL" id="KRN26763.1"/>
    </source>
</evidence>
<evidence type="ECO:0000256" key="12">
    <source>
        <dbReference type="SAM" id="Phobius"/>
    </source>
</evidence>
<keyword evidence="6" id="KW-0547">Nucleotide-binding</keyword>
<dbReference type="CDD" id="cd03255">
    <property type="entry name" value="ABC_MJ0796_LolCDE_FtsE"/>
    <property type="match status" value="1"/>
</dbReference>
<keyword evidence="4" id="KW-0997">Cell inner membrane</keyword>
<feature type="transmembrane region" description="Helical" evidence="12">
    <location>
        <begin position="626"/>
        <end position="646"/>
    </location>
</feature>
<feature type="transmembrane region" description="Helical" evidence="12">
    <location>
        <begin position="535"/>
        <end position="560"/>
    </location>
</feature>
<dbReference type="InterPro" id="IPR017911">
    <property type="entry name" value="MacB-like_ATP-bd"/>
</dbReference>
<comment type="subcellular location">
    <subcellularLocation>
        <location evidence="1">Cell inner membrane</location>
        <topology evidence="1">Multi-pass membrane protein</topology>
    </subcellularLocation>
</comment>
<dbReference type="PANTHER" id="PTHR42798">
    <property type="entry name" value="LIPOPROTEIN-RELEASING SYSTEM ATP-BINDING PROTEIN LOLD"/>
    <property type="match status" value="1"/>
</dbReference>
<evidence type="ECO:0000256" key="8">
    <source>
        <dbReference type="ARBA" id="ARBA00022970"/>
    </source>
</evidence>
<dbReference type="InterPro" id="IPR025857">
    <property type="entry name" value="MacB_PCD"/>
</dbReference>
<keyword evidence="5 12" id="KW-0812">Transmembrane</keyword>
<evidence type="ECO:0000256" key="6">
    <source>
        <dbReference type="ARBA" id="ARBA00022741"/>
    </source>
</evidence>
<dbReference type="InterPro" id="IPR017871">
    <property type="entry name" value="ABC_transporter-like_CS"/>
</dbReference>
<evidence type="ECO:0000256" key="5">
    <source>
        <dbReference type="ARBA" id="ARBA00022692"/>
    </source>
</evidence>
<dbReference type="SUPFAM" id="SSF52540">
    <property type="entry name" value="P-loop containing nucleoside triphosphate hydrolases"/>
    <property type="match status" value="1"/>
</dbReference>
<dbReference type="SMART" id="SM00382">
    <property type="entry name" value="AAA"/>
    <property type="match status" value="1"/>
</dbReference>
<evidence type="ECO:0000256" key="10">
    <source>
        <dbReference type="ARBA" id="ARBA00023136"/>
    </source>
</evidence>
<protein>
    <submittedName>
        <fullName evidence="14">ABC transporter-like protein</fullName>
    </submittedName>
</protein>
<keyword evidence="3" id="KW-1003">Cell membrane</keyword>
<feature type="transmembrane region" description="Helical" evidence="12">
    <location>
        <begin position="265"/>
        <end position="285"/>
    </location>
</feature>
<evidence type="ECO:0000256" key="9">
    <source>
        <dbReference type="ARBA" id="ARBA00022989"/>
    </source>
</evidence>
<comment type="caution">
    <text evidence="14">The sequence shown here is derived from an EMBL/GenBank/DDBJ whole genome shotgun (WGS) entry which is preliminary data.</text>
</comment>
<organism evidence="14 15">
    <name type="scientific">Liquorilactobacillus mali</name>
    <dbReference type="NCBI Taxonomy" id="1618"/>
    <lineage>
        <taxon>Bacteria</taxon>
        <taxon>Bacillati</taxon>
        <taxon>Bacillota</taxon>
        <taxon>Bacilli</taxon>
        <taxon>Lactobacillales</taxon>
        <taxon>Lactobacillaceae</taxon>
        <taxon>Liquorilactobacillus</taxon>
    </lineage>
</organism>
<dbReference type="InterPro" id="IPR003593">
    <property type="entry name" value="AAA+_ATPase"/>
</dbReference>
<dbReference type="STRING" id="1618.IV36_GL001522"/>
<dbReference type="RefSeq" id="WP_056992401.1">
    <property type="nucleotide sequence ID" value="NZ_JATAAJ010000002.1"/>
</dbReference>
<keyword evidence="2" id="KW-0813">Transport</keyword>
<dbReference type="PANTHER" id="PTHR42798:SF4">
    <property type="entry name" value="ABC TRANSPORTER DOMAIN-CONTAINING PROTEIN"/>
    <property type="match status" value="1"/>
</dbReference>
<accession>A0A0R2FGR1</accession>
<gene>
    <name evidence="14" type="ORF">IV36_GL001522</name>
</gene>
<dbReference type="GO" id="GO:0006865">
    <property type="term" value="P:amino acid transport"/>
    <property type="evidence" value="ECO:0007669"/>
    <property type="project" value="UniProtKB-KW"/>
</dbReference>
<dbReference type="InterPro" id="IPR003838">
    <property type="entry name" value="ABC3_permease_C"/>
</dbReference>
<keyword evidence="9 12" id="KW-1133">Transmembrane helix</keyword>
<dbReference type="Pfam" id="PF00005">
    <property type="entry name" value="ABC_tran"/>
    <property type="match status" value="1"/>
</dbReference>
<dbReference type="FunFam" id="3.40.50.300:FF:000032">
    <property type="entry name" value="Export ABC transporter ATP-binding protein"/>
    <property type="match status" value="1"/>
</dbReference>
<dbReference type="PROSITE" id="PS50893">
    <property type="entry name" value="ABC_TRANSPORTER_2"/>
    <property type="match status" value="1"/>
</dbReference>
<comment type="similarity">
    <text evidence="11">Belongs to the ABC transporter superfamily. Macrolide exporter (TC 3.A.1.122) family.</text>
</comment>
<keyword evidence="8" id="KW-0029">Amino-acid transport</keyword>
<dbReference type="GO" id="GO:0005886">
    <property type="term" value="C:plasma membrane"/>
    <property type="evidence" value="ECO:0007669"/>
    <property type="project" value="UniProtKB-SubCell"/>
</dbReference>
<evidence type="ECO:0000256" key="3">
    <source>
        <dbReference type="ARBA" id="ARBA00022475"/>
    </source>
</evidence>
<dbReference type="GO" id="GO:0022857">
    <property type="term" value="F:transmembrane transporter activity"/>
    <property type="evidence" value="ECO:0007669"/>
    <property type="project" value="UniProtKB-ARBA"/>
</dbReference>
<dbReference type="PROSITE" id="PS00211">
    <property type="entry name" value="ABC_TRANSPORTER_1"/>
    <property type="match status" value="1"/>
</dbReference>
<sequence length="663" mass="72112">MSLLKLSNIHKSYFLGKEESKVLNGINLEFNTGEFVSILGESGGGKSTLMNIIGGLDRNFEGEVALNGEVLDHRKEKQLDNYRRGTIGYIYQSYNLITHLTVLENVLVSLEMTKLSHAEKIDRAKDLLAQVGLADQAKKHPNQLSGGQKQRVAIARALASDPDIILADEPTGALDSVNTQEVLEILNKIAKDGKLVIAVTHSQAVADHGTRIIRLVDGQIADDEHLKDPYEVTNKSTRILSHPLPASASYISAFRHLIYNIKQNSLIILGTAIGIFAVLLFSGLGNGINSYINDQINSLVNPRTITVMANPSGKKLNNTQAQREIQQFSQDPTNFFISQDQINTLKKTTGTSYIQAGYQLGTYSLSYNTKNVSSSGIQTYTKSYTSNSLAKGSWPTGKEIVISKNQAITLSGSSKNYRSLIGKSIDVTINWLSKNNTPIQMKTALTVSGISDSSSGVSGEITVLSYSETRSLLSSAGARTDPNFVIVNSKSIDGVDNVASQIRKQKVNGKYAFSVITVGDVLKTVNNYVSLASTVLSAIAGISLVVSALMIIVTMYMSVAERTKEIGILRALGERRKDIRRLFTAESLLLGLFSAFLGLLLAWLFSILLNNFVYDLIKFNIVQINLANVIFAILVSLFISLIAALLPARKASKLNPIDALSAD</sequence>
<dbReference type="Gene3D" id="3.40.50.300">
    <property type="entry name" value="P-loop containing nucleotide triphosphate hydrolases"/>
    <property type="match status" value="1"/>
</dbReference>
<evidence type="ECO:0000256" key="11">
    <source>
        <dbReference type="ARBA" id="ARBA00038388"/>
    </source>
</evidence>
<dbReference type="GO" id="GO:0016887">
    <property type="term" value="F:ATP hydrolysis activity"/>
    <property type="evidence" value="ECO:0007669"/>
    <property type="project" value="InterPro"/>
</dbReference>
<dbReference type="InterPro" id="IPR027417">
    <property type="entry name" value="P-loop_NTPase"/>
</dbReference>
<feature type="transmembrane region" description="Helical" evidence="12">
    <location>
        <begin position="581"/>
        <end position="606"/>
    </location>
</feature>
<dbReference type="InterPro" id="IPR003439">
    <property type="entry name" value="ABC_transporter-like_ATP-bd"/>
</dbReference>
<keyword evidence="7" id="KW-0067">ATP-binding</keyword>
<reference evidence="14 15" key="1">
    <citation type="journal article" date="2015" name="Genome Announc.">
        <title>Expanding the biotechnology potential of lactobacilli through comparative genomics of 213 strains and associated genera.</title>
        <authorList>
            <person name="Sun Z."/>
            <person name="Harris H.M."/>
            <person name="McCann A."/>
            <person name="Guo C."/>
            <person name="Argimon S."/>
            <person name="Zhang W."/>
            <person name="Yang X."/>
            <person name="Jeffery I.B."/>
            <person name="Cooney J.C."/>
            <person name="Kagawa T.F."/>
            <person name="Liu W."/>
            <person name="Song Y."/>
            <person name="Salvetti E."/>
            <person name="Wrobel A."/>
            <person name="Rasinkangas P."/>
            <person name="Parkhill J."/>
            <person name="Rea M.C."/>
            <person name="O'Sullivan O."/>
            <person name="Ritari J."/>
            <person name="Douillard F.P."/>
            <person name="Paul Ross R."/>
            <person name="Yang R."/>
            <person name="Briner A.E."/>
            <person name="Felis G.E."/>
            <person name="de Vos W.M."/>
            <person name="Barrangou R."/>
            <person name="Klaenhammer T.R."/>
            <person name="Caufield P.W."/>
            <person name="Cui Y."/>
            <person name="Zhang H."/>
            <person name="O'Toole P.W."/>
        </authorList>
    </citation>
    <scope>NUCLEOTIDE SEQUENCE [LARGE SCALE GENOMIC DNA]</scope>
    <source>
        <strain evidence="14 15">ATCC 27304</strain>
    </source>
</reference>
<dbReference type="AlphaFoldDB" id="A0A0R2FGR1"/>
<dbReference type="OrthoDB" id="2079174at2"/>
<dbReference type="Proteomes" id="UP000051727">
    <property type="component" value="Unassembled WGS sequence"/>
</dbReference>
<proteinExistence type="inferred from homology"/>
<name>A0A0R2FGR1_9LACO</name>
<dbReference type="Pfam" id="PF02687">
    <property type="entry name" value="FtsX"/>
    <property type="match status" value="1"/>
</dbReference>
<feature type="domain" description="ABC transporter" evidence="13">
    <location>
        <begin position="4"/>
        <end position="242"/>
    </location>
</feature>
<evidence type="ECO:0000256" key="2">
    <source>
        <dbReference type="ARBA" id="ARBA00022448"/>
    </source>
</evidence>
<dbReference type="EMBL" id="JQAR01000034">
    <property type="protein sequence ID" value="KRN26763.1"/>
    <property type="molecule type" value="Genomic_DNA"/>
</dbReference>
<dbReference type="GO" id="GO:0005524">
    <property type="term" value="F:ATP binding"/>
    <property type="evidence" value="ECO:0007669"/>
    <property type="project" value="UniProtKB-KW"/>
</dbReference>
<dbReference type="PATRIC" id="fig|1618.3.peg.1540"/>
<evidence type="ECO:0000256" key="4">
    <source>
        <dbReference type="ARBA" id="ARBA00022519"/>
    </source>
</evidence>
<keyword evidence="10 12" id="KW-0472">Membrane</keyword>
<dbReference type="GO" id="GO:0098796">
    <property type="term" value="C:membrane protein complex"/>
    <property type="evidence" value="ECO:0007669"/>
    <property type="project" value="UniProtKB-ARBA"/>
</dbReference>